<dbReference type="PANTHER" id="PTHR12433:SF12">
    <property type="entry name" value="MEDIATOR OF RNA POLYMERASE II TRANSCRIPTION SUBUNIT 25"/>
    <property type="match status" value="1"/>
</dbReference>
<gene>
    <name evidence="4" type="ORF">DEO72_LG5g202</name>
</gene>
<organism evidence="4 5">
    <name type="scientific">Vigna unguiculata</name>
    <name type="common">Cowpea</name>
    <dbReference type="NCBI Taxonomy" id="3917"/>
    <lineage>
        <taxon>Eukaryota</taxon>
        <taxon>Viridiplantae</taxon>
        <taxon>Streptophyta</taxon>
        <taxon>Embryophyta</taxon>
        <taxon>Tracheophyta</taxon>
        <taxon>Spermatophyta</taxon>
        <taxon>Magnoliopsida</taxon>
        <taxon>eudicotyledons</taxon>
        <taxon>Gunneridae</taxon>
        <taxon>Pentapetalae</taxon>
        <taxon>rosids</taxon>
        <taxon>fabids</taxon>
        <taxon>Fabales</taxon>
        <taxon>Fabaceae</taxon>
        <taxon>Papilionoideae</taxon>
        <taxon>50 kb inversion clade</taxon>
        <taxon>NPAAA clade</taxon>
        <taxon>indigoferoid/millettioid clade</taxon>
        <taxon>Phaseoleae</taxon>
        <taxon>Vigna</taxon>
    </lineage>
</organism>
<evidence type="ECO:0000259" key="3">
    <source>
        <dbReference type="Pfam" id="PF11265"/>
    </source>
</evidence>
<feature type="domain" description="Mediator of RNA polymerase II transcription subunit 25 von Willebrand factor type A" evidence="3">
    <location>
        <begin position="9"/>
        <end position="198"/>
    </location>
</feature>
<keyword evidence="5" id="KW-1185">Reference proteome</keyword>
<reference evidence="4 5" key="1">
    <citation type="submission" date="2019-04" db="EMBL/GenBank/DDBJ databases">
        <title>An improved genome assembly and genetic linkage map for asparagus bean, Vigna unguiculata ssp. sesquipedialis.</title>
        <authorList>
            <person name="Xia Q."/>
            <person name="Zhang R."/>
            <person name="Dong Y."/>
        </authorList>
    </citation>
    <scope>NUCLEOTIDE SEQUENCE [LARGE SCALE GENOMIC DNA]</scope>
    <source>
        <tissue evidence="4">Leaf</tissue>
    </source>
</reference>
<dbReference type="PANTHER" id="PTHR12433">
    <property type="entry name" value="MEDIATOR OF RNA POLYMERASE II TRANSCRIPTION SUBUNIT 25"/>
    <property type="match status" value="1"/>
</dbReference>
<dbReference type="AlphaFoldDB" id="A0A4D6LUL6"/>
<proteinExistence type="inferred from homology"/>
<evidence type="ECO:0000256" key="1">
    <source>
        <dbReference type="ARBA" id="ARBA00009102"/>
    </source>
</evidence>
<evidence type="ECO:0000256" key="2">
    <source>
        <dbReference type="ARBA" id="ARBA00019694"/>
    </source>
</evidence>
<dbReference type="GO" id="GO:0005667">
    <property type="term" value="C:transcription regulator complex"/>
    <property type="evidence" value="ECO:0007669"/>
    <property type="project" value="TreeGrafter"/>
</dbReference>
<evidence type="ECO:0000313" key="5">
    <source>
        <dbReference type="Proteomes" id="UP000501690"/>
    </source>
</evidence>
<evidence type="ECO:0000313" key="4">
    <source>
        <dbReference type="EMBL" id="QCD92141.1"/>
    </source>
</evidence>
<sequence length="747" mass="82742">MANNKWLNIVVDGNSALAPYWPNIFSDCLQKIVRTFFEDSRNEGANAQVGLVMYNANNNPGLDIQYIPWTKEVDNFLGVLSSLLFNGNNENQHTMVKGLAEALLMFPRPSNFMTTEEYYNETRHCIVVAARDPIPQKMLVSVPELNHGKTVGTQIYTVNADFYDVAELFGPFAASLSIISPVQHPCFEVIFNMGNNGSPLETAPISNFRIGEFNVILSRNFKEAHVALRGKETMDPPTNDVMVPIHYASDNQEDLFTIAKMMMSGGRNTTNPVSAVSNVSTSATPAMAVSITGEGCSEGLVEGVSGMADPMGFPPTHNSTPSASSENSFNILTYLSPQTLPNLATITTTGSSSNGLSRIPYLAAGFDRYGRPTYEPNGVPPPPVTPQFNPFDFWPPQPSSISLNLVQAWQESQKPSERKAFNSTKMAAKKWLNIVVDGSSALGPYWPNIVSEYLQEIVRYENFCYFKDVNYFLDILSCLAFNGDNNLNRNVMVEGLAKALMMFPRPSNVMTIQEYYNGQRHCVVVAARDPFPRRSLVSVPEITNGGIIGTKLHHVNADFYEVAEMFGPGNDGSLVSKIPISSIRMNEFTVLLSRKFKEAHNAFRGKRTMDPHTEEWVESMKRTNNTAPTLTAGEGSSKGMVMEERDNKGVLGGISENWSMFPHSTGNSFNVQPHSSSNLLYATNNGSGGAHQHHQTFSPYFTNFQLYNHAWEALKRATSPLTLTEDWSSRLDIILYLSEKAVTHTIK</sequence>
<dbReference type="Proteomes" id="UP000501690">
    <property type="component" value="Linkage Group LG5"/>
</dbReference>
<dbReference type="GO" id="GO:0016592">
    <property type="term" value="C:mediator complex"/>
    <property type="evidence" value="ECO:0007669"/>
    <property type="project" value="TreeGrafter"/>
</dbReference>
<dbReference type="EMBL" id="CP039349">
    <property type="protein sequence ID" value="QCD92141.1"/>
    <property type="molecule type" value="Genomic_DNA"/>
</dbReference>
<accession>A0A4D6LUL6</accession>
<name>A0A4D6LUL6_VIGUN</name>
<feature type="domain" description="Mediator of RNA polymerase II transcription subunit 25 von Willebrand factor type A" evidence="3">
    <location>
        <begin position="463"/>
        <end position="532"/>
    </location>
</feature>
<dbReference type="GO" id="GO:0045944">
    <property type="term" value="P:positive regulation of transcription by RNA polymerase II"/>
    <property type="evidence" value="ECO:0007669"/>
    <property type="project" value="TreeGrafter"/>
</dbReference>
<dbReference type="InterPro" id="IPR021419">
    <property type="entry name" value="Mediator_Med25_VWA"/>
</dbReference>
<dbReference type="Pfam" id="PF11265">
    <property type="entry name" value="Med25_VWA"/>
    <property type="match status" value="2"/>
</dbReference>
<comment type="similarity">
    <text evidence="1">Belongs to the Mediator complex subunit 25 family.</text>
</comment>
<protein>
    <recommendedName>
        <fullName evidence="2">Mediator of RNA polymerase II transcription subunit 25</fullName>
    </recommendedName>
</protein>